<reference evidence="2" key="1">
    <citation type="journal article" date="2020" name="bioRxiv">
        <title>A rank-normalized archaeal taxonomy based on genome phylogeny resolves widespread incomplete and uneven classifications.</title>
        <authorList>
            <person name="Rinke C."/>
            <person name="Chuvochina M."/>
            <person name="Mussig A.J."/>
            <person name="Chaumeil P.-A."/>
            <person name="Waite D.W."/>
            <person name="Whitman W.B."/>
            <person name="Parks D.H."/>
            <person name="Hugenholtz P."/>
        </authorList>
    </citation>
    <scope>NUCLEOTIDE SEQUENCE [LARGE SCALE GENOMIC DNA]</scope>
</reference>
<dbReference type="Proteomes" id="UP000565078">
    <property type="component" value="Unassembled WGS sequence"/>
</dbReference>
<proteinExistence type="predicted"/>
<gene>
    <name evidence="1" type="ORF">HA254_02755</name>
</gene>
<dbReference type="AlphaFoldDB" id="A0A7J4IZ77"/>
<evidence type="ECO:0000313" key="2">
    <source>
        <dbReference type="Proteomes" id="UP000565078"/>
    </source>
</evidence>
<organism evidence="1 2">
    <name type="scientific">Candidatus Iainarchaeum sp</name>
    <dbReference type="NCBI Taxonomy" id="3101447"/>
    <lineage>
        <taxon>Archaea</taxon>
        <taxon>Candidatus Iainarchaeota</taxon>
        <taxon>Candidatus Iainarchaeia</taxon>
        <taxon>Candidatus Iainarchaeales</taxon>
        <taxon>Candidatus Iainarchaeaceae</taxon>
        <taxon>Candidatus Iainarchaeum</taxon>
    </lineage>
</organism>
<dbReference type="EMBL" id="DUGC01000049">
    <property type="protein sequence ID" value="HIH09569.1"/>
    <property type="molecule type" value="Genomic_DNA"/>
</dbReference>
<name>A0A7J4IZ77_9ARCH</name>
<protein>
    <submittedName>
        <fullName evidence="1">Uncharacterized protein</fullName>
    </submittedName>
</protein>
<sequence length="141" mass="15555">MDRLFKLVEAYKVDFEHFVPAFIGSVTPEDLIASGQYTIAAKDSLGFQVSFPVDAASYLAIVDRILRRNGTSPSYVYSTELDNVMLVSLGQKPKELGQEKEVGIIMFLNWAEPGKGTEPLHKVFPTVGDAVILAYVVARKT</sequence>
<comment type="caution">
    <text evidence="1">The sequence shown here is derived from an EMBL/GenBank/DDBJ whole genome shotgun (WGS) entry which is preliminary data.</text>
</comment>
<accession>A0A7J4IZ77</accession>
<evidence type="ECO:0000313" key="1">
    <source>
        <dbReference type="EMBL" id="HIH09569.1"/>
    </source>
</evidence>